<organism evidence="2 3">
    <name type="scientific">Flavobacterium piscis</name>
    <dbReference type="NCBI Taxonomy" id="1114874"/>
    <lineage>
        <taxon>Bacteria</taxon>
        <taxon>Pseudomonadati</taxon>
        <taxon>Bacteroidota</taxon>
        <taxon>Flavobacteriia</taxon>
        <taxon>Flavobacteriales</taxon>
        <taxon>Flavobacteriaceae</taxon>
        <taxon>Flavobacterium</taxon>
    </lineage>
</organism>
<accession>A0ABX2XG06</accession>
<name>A0ABX2XG06_9FLAO</name>
<dbReference type="EMBL" id="LVEN01000035">
    <property type="protein sequence ID" value="OCB71879.1"/>
    <property type="molecule type" value="Genomic_DNA"/>
</dbReference>
<feature type="domain" description="Polysaccharide pyruvyl transferase" evidence="1">
    <location>
        <begin position="32"/>
        <end position="247"/>
    </location>
</feature>
<dbReference type="RefSeq" id="WP_065450387.1">
    <property type="nucleotide sequence ID" value="NZ_LVEN01000035.1"/>
</dbReference>
<proteinExistence type="predicted"/>
<evidence type="ECO:0000313" key="2">
    <source>
        <dbReference type="EMBL" id="OCB71879.1"/>
    </source>
</evidence>
<reference evidence="3" key="1">
    <citation type="submission" date="2016-03" db="EMBL/GenBank/DDBJ databases">
        <title>Draft genome sequence of Paenibacillus glacialis DSM 22343.</title>
        <authorList>
            <person name="Shin S.-K."/>
            <person name="Yi H."/>
        </authorList>
    </citation>
    <scope>NUCLEOTIDE SEQUENCE [LARGE SCALE GENOMIC DNA]</scope>
    <source>
        <strain evidence="3">CCUG 60099</strain>
    </source>
</reference>
<evidence type="ECO:0000313" key="3">
    <source>
        <dbReference type="Proteomes" id="UP000093343"/>
    </source>
</evidence>
<sequence>MSIKNTYRLLVNKYDLFTVFQIWRSGKKYTTKILNQNYVTTTPTVHFIHRYITNNTGDKVCGYYQYFLPEFDQYKCIVHDVNKVDFSLIKKNDVILVGGGGLLNAMPEWNYNINKAAKKAGKAVVWSAGFNSNAKQKINKKVDFKAFDLVAVRDFKYNDFRYVPCATCALPELQQEYPVKRYIGVVAHKDVPHHLPQEIHEFDKITNSASLKEMIAFIGSSEVVLTNSYHAVYWSILMKKKCVLFAPRSEKYDFYKYPPVLFSGDLAKDISQAVIYPDALKESQALTDEFVQDIKSLIEKKGNY</sequence>
<comment type="caution">
    <text evidence="2">The sequence shown here is derived from an EMBL/GenBank/DDBJ whole genome shotgun (WGS) entry which is preliminary data.</text>
</comment>
<evidence type="ECO:0000259" key="1">
    <source>
        <dbReference type="Pfam" id="PF04230"/>
    </source>
</evidence>
<gene>
    <name evidence="2" type="ORF">FLP_15240</name>
</gene>
<protein>
    <recommendedName>
        <fullName evidence="1">Polysaccharide pyruvyl transferase domain-containing protein</fullName>
    </recommendedName>
</protein>
<dbReference type="Proteomes" id="UP000093343">
    <property type="component" value="Unassembled WGS sequence"/>
</dbReference>
<keyword evidence="3" id="KW-1185">Reference proteome</keyword>
<dbReference type="InterPro" id="IPR007345">
    <property type="entry name" value="Polysacch_pyruvyl_Trfase"/>
</dbReference>
<dbReference type="Pfam" id="PF04230">
    <property type="entry name" value="PS_pyruv_trans"/>
    <property type="match status" value="1"/>
</dbReference>